<dbReference type="Proteomes" id="UP000606274">
    <property type="component" value="Unassembled WGS sequence"/>
</dbReference>
<dbReference type="InterPro" id="IPR026995">
    <property type="entry name" value="Astrotactin"/>
</dbReference>
<evidence type="ECO:0000259" key="1">
    <source>
        <dbReference type="Pfam" id="PF01823"/>
    </source>
</evidence>
<dbReference type="Pfam" id="PF01823">
    <property type="entry name" value="MACPF"/>
    <property type="match status" value="1"/>
</dbReference>
<name>A0A8T0AAT9_SILME</name>
<reference evidence="2" key="1">
    <citation type="submission" date="2020-08" db="EMBL/GenBank/DDBJ databases">
        <title>Chromosome-level assembly of Southern catfish (Silurus meridionalis) provides insights into visual adaptation to the nocturnal and benthic lifestyles.</title>
        <authorList>
            <person name="Zhang Y."/>
            <person name="Wang D."/>
            <person name="Peng Z."/>
        </authorList>
    </citation>
    <scope>NUCLEOTIDE SEQUENCE</scope>
    <source>
        <strain evidence="2">SWU-2019-XX</strain>
        <tissue evidence="2">Muscle</tissue>
    </source>
</reference>
<organism evidence="2 3">
    <name type="scientific">Silurus meridionalis</name>
    <name type="common">Southern catfish</name>
    <name type="synonym">Silurus soldatovi meridionalis</name>
    <dbReference type="NCBI Taxonomy" id="175797"/>
    <lineage>
        <taxon>Eukaryota</taxon>
        <taxon>Metazoa</taxon>
        <taxon>Chordata</taxon>
        <taxon>Craniata</taxon>
        <taxon>Vertebrata</taxon>
        <taxon>Euteleostomi</taxon>
        <taxon>Actinopterygii</taxon>
        <taxon>Neopterygii</taxon>
        <taxon>Teleostei</taxon>
        <taxon>Ostariophysi</taxon>
        <taxon>Siluriformes</taxon>
        <taxon>Siluridae</taxon>
        <taxon>Silurus</taxon>
    </lineage>
</organism>
<gene>
    <name evidence="2" type="ORF">HF521_013196</name>
</gene>
<accession>A0A8T0AAT9</accession>
<dbReference type="PANTHER" id="PTHR16592">
    <property type="entry name" value="ASTROTACTIN-1-LIKE"/>
    <property type="match status" value="1"/>
</dbReference>
<comment type="caution">
    <text evidence="2">The sequence shown here is derived from an EMBL/GenBank/DDBJ whole genome shotgun (WGS) entry which is preliminary data.</text>
</comment>
<protein>
    <recommendedName>
        <fullName evidence="1">MACPF domain-containing protein</fullName>
    </recommendedName>
</protein>
<feature type="domain" description="MACPF" evidence="1">
    <location>
        <begin position="5"/>
        <end position="66"/>
    </location>
</feature>
<dbReference type="InterPro" id="IPR020864">
    <property type="entry name" value="MACPF"/>
</dbReference>
<dbReference type="GO" id="GO:0016020">
    <property type="term" value="C:membrane"/>
    <property type="evidence" value="ECO:0007669"/>
    <property type="project" value="TreeGrafter"/>
</dbReference>
<dbReference type="GO" id="GO:0007158">
    <property type="term" value="P:neuron cell-cell adhesion"/>
    <property type="evidence" value="ECO:0007669"/>
    <property type="project" value="TreeGrafter"/>
</dbReference>
<dbReference type="AlphaFoldDB" id="A0A8T0AAT9"/>
<dbReference type="GO" id="GO:0005768">
    <property type="term" value="C:endosome"/>
    <property type="evidence" value="ECO:0007669"/>
    <property type="project" value="TreeGrafter"/>
</dbReference>
<dbReference type="PANTHER" id="PTHR16592:SF2">
    <property type="entry name" value="ASTROTACTIN-2"/>
    <property type="match status" value="1"/>
</dbReference>
<dbReference type="EMBL" id="JABFDY010000025">
    <property type="protein sequence ID" value="KAF7688389.1"/>
    <property type="molecule type" value="Genomic_DNA"/>
</dbReference>
<proteinExistence type="predicted"/>
<dbReference type="GO" id="GO:0001764">
    <property type="term" value="P:neuron migration"/>
    <property type="evidence" value="ECO:0007669"/>
    <property type="project" value="InterPro"/>
</dbReference>
<evidence type="ECO:0000313" key="3">
    <source>
        <dbReference type="Proteomes" id="UP000606274"/>
    </source>
</evidence>
<keyword evidence="3" id="KW-1185">Reference proteome</keyword>
<evidence type="ECO:0000313" key="2">
    <source>
        <dbReference type="EMBL" id="KAF7688389.1"/>
    </source>
</evidence>
<sequence length="88" mass="10253">MRKVRFSKVLKSLTADSTRDELLSFIQQYGSHYISEALYGSELSCNIYFPSKKVQQQLWLQYQKGECRDQNETFSSEDSDCDNDHDDG</sequence>